<reference evidence="2" key="1">
    <citation type="journal article" date="2019" name="Int. J. Syst. Evol. Microbiol.">
        <title>The Global Catalogue of Microorganisms (GCM) 10K type strain sequencing project: providing services to taxonomists for standard genome sequencing and annotation.</title>
        <authorList>
            <consortium name="The Broad Institute Genomics Platform"/>
            <consortium name="The Broad Institute Genome Sequencing Center for Infectious Disease"/>
            <person name="Wu L."/>
            <person name="Ma J."/>
        </authorList>
    </citation>
    <scope>NUCLEOTIDE SEQUENCE [LARGE SCALE GENOMIC DNA]</scope>
    <source>
        <strain evidence="2">JCM 17250</strain>
    </source>
</reference>
<dbReference type="InterPro" id="IPR002060">
    <property type="entry name" value="Squ/phyt_synthse"/>
</dbReference>
<dbReference type="PANTHER" id="PTHR11626">
    <property type="entry name" value="FARNESYL-DIPHOSPHATE FARNESYLTRANSFERASE"/>
    <property type="match status" value="1"/>
</dbReference>
<gene>
    <name evidence="1" type="ORF">GCM10022410_07120</name>
</gene>
<name>A0ABP7VA94_9BACI</name>
<dbReference type="PANTHER" id="PTHR11626:SF2">
    <property type="entry name" value="SQUALENE SYNTHASE"/>
    <property type="match status" value="1"/>
</dbReference>
<dbReference type="InterPro" id="IPR008949">
    <property type="entry name" value="Isoprenoid_synthase_dom_sf"/>
</dbReference>
<dbReference type="Proteomes" id="UP001501734">
    <property type="component" value="Unassembled WGS sequence"/>
</dbReference>
<comment type="caution">
    <text evidence="1">The sequence shown here is derived from an EMBL/GenBank/DDBJ whole genome shotgun (WGS) entry which is preliminary data.</text>
</comment>
<dbReference type="Gene3D" id="1.10.600.10">
    <property type="entry name" value="Farnesyl Diphosphate Synthase"/>
    <property type="match status" value="1"/>
</dbReference>
<proteinExistence type="predicted"/>
<dbReference type="Pfam" id="PF00494">
    <property type="entry name" value="SQS_PSY"/>
    <property type="match status" value="1"/>
</dbReference>
<protein>
    <recommendedName>
        <fullName evidence="3">Phytoene/squalene synthase family protein</fullName>
    </recommendedName>
</protein>
<organism evidence="1 2">
    <name type="scientific">Amphibacillus indicireducens</name>
    <dbReference type="NCBI Taxonomy" id="1076330"/>
    <lineage>
        <taxon>Bacteria</taxon>
        <taxon>Bacillati</taxon>
        <taxon>Bacillota</taxon>
        <taxon>Bacilli</taxon>
        <taxon>Bacillales</taxon>
        <taxon>Bacillaceae</taxon>
        <taxon>Amphibacillus</taxon>
    </lineage>
</organism>
<keyword evidence="2" id="KW-1185">Reference proteome</keyword>
<sequence>MIKDSKKLYREAMRVLKQTSRTFYIPITLLKPTLRKTVASAYLCMRAIDEIEDHEQLPLEDKSSLLIRISEMLTGSFDPETYQNLIQPYAEKLPEVTLRLTDWLNICPTGVLDKVKKSTSIMASGMAKWAEKNWAIVTKEDFDDYTYYVAGLVGVMLSDIWDWYDGTKTDYELAIGFGRGLQCVNILRNQDEDHVRGVNFLPENWDRADLFKYADDNLNLAENYIQSIETKNIVTFCQIPYQLAVKTLAVMKAGREKMTREEVNTVVTEITK</sequence>
<dbReference type="InterPro" id="IPR044844">
    <property type="entry name" value="Trans_IPPS_euk-type"/>
</dbReference>
<evidence type="ECO:0000313" key="2">
    <source>
        <dbReference type="Proteomes" id="UP001501734"/>
    </source>
</evidence>
<accession>A0ABP7VA94</accession>
<evidence type="ECO:0008006" key="3">
    <source>
        <dbReference type="Google" id="ProtNLM"/>
    </source>
</evidence>
<evidence type="ECO:0000313" key="1">
    <source>
        <dbReference type="EMBL" id="GAA4062989.1"/>
    </source>
</evidence>
<dbReference type="EMBL" id="BAABDL010000039">
    <property type="protein sequence ID" value="GAA4062989.1"/>
    <property type="molecule type" value="Genomic_DNA"/>
</dbReference>
<dbReference type="SUPFAM" id="SSF48576">
    <property type="entry name" value="Terpenoid synthases"/>
    <property type="match status" value="1"/>
</dbReference>